<dbReference type="RefSeq" id="WP_221305470.1">
    <property type="nucleotide sequence ID" value="NZ_JACHIF010000007.1"/>
</dbReference>
<dbReference type="EMBL" id="JACHIF010000007">
    <property type="protein sequence ID" value="MBB5039035.1"/>
    <property type="molecule type" value="Genomic_DNA"/>
</dbReference>
<evidence type="ECO:0000256" key="1">
    <source>
        <dbReference type="ARBA" id="ARBA00022603"/>
    </source>
</evidence>
<dbReference type="SUPFAM" id="SSF53335">
    <property type="entry name" value="S-adenosyl-L-methionine-dependent methyltransferases"/>
    <property type="match status" value="1"/>
</dbReference>
<reference evidence="3 4" key="1">
    <citation type="submission" date="2020-08" db="EMBL/GenBank/DDBJ databases">
        <title>Genomic Encyclopedia of Type Strains, Phase IV (KMG-IV): sequencing the most valuable type-strain genomes for metagenomic binning, comparative biology and taxonomic classification.</title>
        <authorList>
            <person name="Goeker M."/>
        </authorList>
    </citation>
    <scope>NUCLEOTIDE SEQUENCE [LARGE SCALE GENOMIC DNA]</scope>
    <source>
        <strain evidence="3 4">DSM 12251</strain>
    </source>
</reference>
<sequence>MPPPEPFSAFMARALYDPVKGYYSRQIRTVGARGDFSTTATLSPVLGQSIAKWLKEEAALQPQVRQVIEIGAGSGVLMAGVKKSLGWWQRRRFQWHIVETSPVLQKQQMALLGKSVTWHQDLKDALHACGGQAFIYHNELLDAFPATLLQNHEDSWQEVHLDEKGREVLQPLSWDAHQRSLFHVFGAWPTRAKAQRVEVHESVRRWLQHWAPAWKSGAMLTVDYGGLFPALYHRRPAGTLRAYLHQHRLEGLAVYQNPGRQDITADVNFSDFRLWAQELGWQESSYGTQADFIHHHLKNLNPDTRTTFILEKDGAGSAFKHVVHRVGSSCQ</sequence>
<dbReference type="PANTHER" id="PTHR12049">
    <property type="entry name" value="PROTEIN ARGININE METHYLTRANSFERASE NDUFAF7, MITOCHONDRIAL"/>
    <property type="match status" value="1"/>
</dbReference>
<dbReference type="AlphaFoldDB" id="A0A7W8DR97"/>
<keyword evidence="1 3" id="KW-0489">Methyltransferase</keyword>
<dbReference type="GO" id="GO:0035243">
    <property type="term" value="F:protein-arginine omega-N symmetric methyltransferase activity"/>
    <property type="evidence" value="ECO:0007669"/>
    <property type="project" value="TreeGrafter"/>
</dbReference>
<keyword evidence="4" id="KW-1185">Reference proteome</keyword>
<evidence type="ECO:0000256" key="2">
    <source>
        <dbReference type="ARBA" id="ARBA00022679"/>
    </source>
</evidence>
<dbReference type="PANTHER" id="PTHR12049:SF7">
    <property type="entry name" value="PROTEIN ARGININE METHYLTRANSFERASE NDUFAF7, MITOCHONDRIAL"/>
    <property type="match status" value="1"/>
</dbReference>
<organism evidence="3 4">
    <name type="scientific">Prosthecobacter dejongeii</name>
    <dbReference type="NCBI Taxonomy" id="48465"/>
    <lineage>
        <taxon>Bacteria</taxon>
        <taxon>Pseudomonadati</taxon>
        <taxon>Verrucomicrobiota</taxon>
        <taxon>Verrucomicrobiia</taxon>
        <taxon>Verrucomicrobiales</taxon>
        <taxon>Verrucomicrobiaceae</taxon>
        <taxon>Prosthecobacter</taxon>
    </lineage>
</organism>
<name>A0A7W8DR97_9BACT</name>
<dbReference type="InterPro" id="IPR038375">
    <property type="entry name" value="NDUFAF7_sf"/>
</dbReference>
<accession>A0A7W8DR97</accession>
<dbReference type="GO" id="GO:0032259">
    <property type="term" value="P:methylation"/>
    <property type="evidence" value="ECO:0007669"/>
    <property type="project" value="UniProtKB-KW"/>
</dbReference>
<proteinExistence type="predicted"/>
<protein>
    <submittedName>
        <fullName evidence="3">SAM-dependent MidA family methyltransferase</fullName>
    </submittedName>
</protein>
<evidence type="ECO:0000313" key="4">
    <source>
        <dbReference type="Proteomes" id="UP000534294"/>
    </source>
</evidence>
<evidence type="ECO:0000313" key="3">
    <source>
        <dbReference type="EMBL" id="MBB5039035.1"/>
    </source>
</evidence>
<dbReference type="InterPro" id="IPR029063">
    <property type="entry name" value="SAM-dependent_MTases_sf"/>
</dbReference>
<gene>
    <name evidence="3" type="ORF">HNQ64_003304</name>
</gene>
<comment type="caution">
    <text evidence="3">The sequence shown here is derived from an EMBL/GenBank/DDBJ whole genome shotgun (WGS) entry which is preliminary data.</text>
</comment>
<dbReference type="Pfam" id="PF02636">
    <property type="entry name" value="Methyltransf_28"/>
    <property type="match status" value="1"/>
</dbReference>
<keyword evidence="2 3" id="KW-0808">Transferase</keyword>
<dbReference type="Proteomes" id="UP000534294">
    <property type="component" value="Unassembled WGS sequence"/>
</dbReference>
<dbReference type="Gene3D" id="3.40.50.12710">
    <property type="match status" value="1"/>
</dbReference>
<dbReference type="InterPro" id="IPR003788">
    <property type="entry name" value="NDUFAF7"/>
</dbReference>